<evidence type="ECO:0000313" key="8">
    <source>
        <dbReference type="EMBL" id="KJC64861.1"/>
    </source>
</evidence>
<keyword evidence="5" id="KW-0804">Transcription</keyword>
<keyword evidence="4" id="KW-0238">DNA-binding</keyword>
<dbReference type="PRINTS" id="PR00033">
    <property type="entry name" value="HTHASNC"/>
</dbReference>
<proteinExistence type="predicted"/>
<reference evidence="8" key="2">
    <citation type="submission" date="2015-02" db="EMBL/GenBank/DDBJ databases">
        <authorList>
            <person name="Vasilyev I.Y."/>
            <person name="Siniagina M.N."/>
            <person name="Malanin S.Y."/>
            <person name="Boulygina E.A."/>
            <person name="Grygoryeva T.V."/>
            <person name="Yarullina D.R."/>
            <person name="Ilinskaya O.N."/>
        </authorList>
    </citation>
    <scope>NUCLEOTIDE SEQUENCE</scope>
    <source>
        <strain evidence="8">VKM Ac-1804</strain>
    </source>
</reference>
<dbReference type="Proteomes" id="UP000032503">
    <property type="component" value="Unassembled WGS sequence"/>
</dbReference>
<feature type="domain" description="HTH deoR-type" evidence="7">
    <location>
        <begin position="3"/>
        <end position="58"/>
    </location>
</feature>
<dbReference type="InterPro" id="IPR050313">
    <property type="entry name" value="Carb_Metab_HTH_regulators"/>
</dbReference>
<dbReference type="InterPro" id="IPR014036">
    <property type="entry name" value="DeoR-like_C"/>
</dbReference>
<evidence type="ECO:0000256" key="1">
    <source>
        <dbReference type="ARBA" id="ARBA00021390"/>
    </source>
</evidence>
<dbReference type="EMBL" id="FUYG01000006">
    <property type="protein sequence ID" value="SKA98234.1"/>
    <property type="molecule type" value="Genomic_DNA"/>
</dbReference>
<dbReference type="SUPFAM" id="SSF46785">
    <property type="entry name" value="Winged helix' DNA-binding domain"/>
    <property type="match status" value="1"/>
</dbReference>
<dbReference type="GO" id="GO:0003700">
    <property type="term" value="F:DNA-binding transcription factor activity"/>
    <property type="evidence" value="ECO:0007669"/>
    <property type="project" value="InterPro"/>
</dbReference>
<reference evidence="11" key="3">
    <citation type="submission" date="2017-02" db="EMBL/GenBank/DDBJ databases">
        <authorList>
            <person name="Varghese N."/>
            <person name="Submissions S."/>
        </authorList>
    </citation>
    <scope>NUCLEOTIDE SEQUENCE [LARGE SCALE GENOMIC DNA]</scope>
    <source>
        <strain evidence="11">VKM Ac-2052</strain>
    </source>
</reference>
<dbReference type="Gene3D" id="1.10.10.10">
    <property type="entry name" value="Winged helix-like DNA-binding domain superfamily/Winged helix DNA-binding domain"/>
    <property type="match status" value="1"/>
</dbReference>
<sequence>MYAIERHQQIGESIGARGRVTVAELSERFGVTPETVRRDLDLLEQQGVLQRVHGGAVAGSKISLAESTVAVRSDKARDSKLVIARAALGMIGESFRGSILIDAGTTTGALAELLADWTPSGGVLGGHPLTIITNSVPIAALLHLNPAIDLHLLGGSVRGITSAAVGASTIEQLDRLRPDIAFIGANGVSAGFGLSTPEEREAAVKAAMIRRSRRSVVLADSTKLDEEALYRFAELRDVDTLVSDVDPAGTLSAALDAEGVEVIVP</sequence>
<dbReference type="GO" id="GO:0043565">
    <property type="term" value="F:sequence-specific DNA binding"/>
    <property type="evidence" value="ECO:0007669"/>
    <property type="project" value="InterPro"/>
</dbReference>
<dbReference type="InterPro" id="IPR001034">
    <property type="entry name" value="DeoR_HTH"/>
</dbReference>
<dbReference type="PROSITE" id="PS00894">
    <property type="entry name" value="HTH_DEOR_1"/>
    <property type="match status" value="1"/>
</dbReference>
<dbReference type="AlphaFoldDB" id="A0A1T4Y8R1"/>
<keyword evidence="3" id="KW-0805">Transcription regulation</keyword>
<name>A0A1T4Y8R1_9MICO</name>
<evidence type="ECO:0000313" key="10">
    <source>
        <dbReference type="Proteomes" id="UP000032503"/>
    </source>
</evidence>
<reference evidence="9" key="4">
    <citation type="submission" date="2017-02" db="EMBL/GenBank/DDBJ databases">
        <authorList>
            <person name="Peterson S.W."/>
        </authorList>
    </citation>
    <scope>NUCLEOTIDE SEQUENCE [LARGE SCALE GENOMIC DNA]</scope>
    <source>
        <strain evidence="9">VKM Ac-2052</strain>
    </source>
</reference>
<evidence type="ECO:0000313" key="11">
    <source>
        <dbReference type="Proteomes" id="UP000189735"/>
    </source>
</evidence>
<dbReference type="PRINTS" id="PR00037">
    <property type="entry name" value="HTHLACR"/>
</dbReference>
<dbReference type="PANTHER" id="PTHR30363:SF4">
    <property type="entry name" value="GLYCEROL-3-PHOSPHATE REGULON REPRESSOR"/>
    <property type="match status" value="1"/>
</dbReference>
<keyword evidence="10" id="KW-1185">Reference proteome</keyword>
<evidence type="ECO:0000256" key="6">
    <source>
        <dbReference type="ARBA" id="ARBA00024937"/>
    </source>
</evidence>
<dbReference type="Proteomes" id="UP000189735">
    <property type="component" value="Unassembled WGS sequence"/>
</dbReference>
<dbReference type="Pfam" id="PF08220">
    <property type="entry name" value="HTH_DeoR"/>
    <property type="match status" value="1"/>
</dbReference>
<dbReference type="InterPro" id="IPR036388">
    <property type="entry name" value="WH-like_DNA-bd_sf"/>
</dbReference>
<evidence type="ECO:0000259" key="7">
    <source>
        <dbReference type="PROSITE" id="PS51000"/>
    </source>
</evidence>
<dbReference type="InterPro" id="IPR000485">
    <property type="entry name" value="AsnC-type_HTH_dom"/>
</dbReference>
<dbReference type="SUPFAM" id="SSF100950">
    <property type="entry name" value="NagB/RpiA/CoA transferase-like"/>
    <property type="match status" value="1"/>
</dbReference>
<gene>
    <name evidence="9" type="ORF">SAMN06295879_2546</name>
    <name evidence="8" type="ORF">TZ00_04160</name>
</gene>
<protein>
    <recommendedName>
        <fullName evidence="1">Lactose phosphotransferase system repressor</fullName>
    </recommendedName>
</protein>
<dbReference type="Pfam" id="PF00455">
    <property type="entry name" value="DeoRC"/>
    <property type="match status" value="1"/>
</dbReference>
<reference evidence="8 10" key="1">
    <citation type="journal article" date="2001" name="Int. J. Syst. Evol. Microbiol.">
        <title>Agreia bicolorata gen. nov., sp. nov., to accommodate actinobacteria isolated from narrow reed grass infected by the nematode Heteroanguina graminophila.</title>
        <authorList>
            <person name="Evtushenko L.I."/>
            <person name="Dorofeeva L.V."/>
            <person name="Dobrovolskaya T.G."/>
            <person name="Streshinskaya G.M."/>
            <person name="Subbotin S.A."/>
            <person name="Tiedje J.M."/>
        </authorList>
    </citation>
    <scope>NUCLEOTIDE SEQUENCE [LARGE SCALE GENOMIC DNA]</scope>
    <source>
        <strain evidence="8 10">VKM Ac-1804</strain>
    </source>
</reference>
<comment type="function">
    <text evidence="6">Repressor of the lactose catabolism operon. Galactose-6-phosphate is the inducer.</text>
</comment>
<dbReference type="SMART" id="SM00420">
    <property type="entry name" value="HTH_DEOR"/>
    <property type="match status" value="1"/>
</dbReference>
<dbReference type="EMBL" id="JYFC01000002">
    <property type="protein sequence ID" value="KJC64861.1"/>
    <property type="molecule type" value="Genomic_DNA"/>
</dbReference>
<evidence type="ECO:0000256" key="3">
    <source>
        <dbReference type="ARBA" id="ARBA00023015"/>
    </source>
</evidence>
<dbReference type="SMART" id="SM01134">
    <property type="entry name" value="DeoRC"/>
    <property type="match status" value="1"/>
</dbReference>
<dbReference type="Gene3D" id="3.40.50.1360">
    <property type="match status" value="1"/>
</dbReference>
<dbReference type="RefSeq" id="WP_044439562.1">
    <property type="nucleotide sequence ID" value="NZ_FUYG01000006.1"/>
</dbReference>
<evidence type="ECO:0000313" key="9">
    <source>
        <dbReference type="EMBL" id="SKA98234.1"/>
    </source>
</evidence>
<dbReference type="InterPro" id="IPR037171">
    <property type="entry name" value="NagB/RpiA_transferase-like"/>
</dbReference>
<keyword evidence="2" id="KW-0678">Repressor</keyword>
<evidence type="ECO:0000256" key="4">
    <source>
        <dbReference type="ARBA" id="ARBA00023125"/>
    </source>
</evidence>
<accession>A0A1T4Y8R1</accession>
<dbReference type="PROSITE" id="PS51000">
    <property type="entry name" value="HTH_DEOR_2"/>
    <property type="match status" value="1"/>
</dbReference>
<dbReference type="InterPro" id="IPR036390">
    <property type="entry name" value="WH_DNA-bd_sf"/>
</dbReference>
<dbReference type="InterPro" id="IPR018356">
    <property type="entry name" value="Tscrpt_reg_HTH_DeoR_CS"/>
</dbReference>
<evidence type="ECO:0000256" key="2">
    <source>
        <dbReference type="ARBA" id="ARBA00022491"/>
    </source>
</evidence>
<dbReference type="PANTHER" id="PTHR30363">
    <property type="entry name" value="HTH-TYPE TRANSCRIPTIONAL REGULATOR SRLR-RELATED"/>
    <property type="match status" value="1"/>
</dbReference>
<evidence type="ECO:0000256" key="5">
    <source>
        <dbReference type="ARBA" id="ARBA00023163"/>
    </source>
</evidence>
<organism evidence="9 11">
    <name type="scientific">Agreia bicolorata</name>
    <dbReference type="NCBI Taxonomy" id="110935"/>
    <lineage>
        <taxon>Bacteria</taxon>
        <taxon>Bacillati</taxon>
        <taxon>Actinomycetota</taxon>
        <taxon>Actinomycetes</taxon>
        <taxon>Micrococcales</taxon>
        <taxon>Microbacteriaceae</taxon>
        <taxon>Agreia</taxon>
    </lineage>
</organism>